<evidence type="ECO:0000313" key="3">
    <source>
        <dbReference type="Proteomes" id="UP000520767"/>
    </source>
</evidence>
<organism evidence="2 3">
    <name type="scientific">Actinophytocola algeriensis</name>
    <dbReference type="NCBI Taxonomy" id="1768010"/>
    <lineage>
        <taxon>Bacteria</taxon>
        <taxon>Bacillati</taxon>
        <taxon>Actinomycetota</taxon>
        <taxon>Actinomycetes</taxon>
        <taxon>Pseudonocardiales</taxon>
        <taxon>Pseudonocardiaceae</taxon>
    </lineage>
</organism>
<feature type="signal peptide" evidence="1">
    <location>
        <begin position="1"/>
        <end position="22"/>
    </location>
</feature>
<dbReference type="AlphaFoldDB" id="A0A7W7QBU6"/>
<evidence type="ECO:0000256" key="1">
    <source>
        <dbReference type="SAM" id="SignalP"/>
    </source>
</evidence>
<evidence type="ECO:0008006" key="4">
    <source>
        <dbReference type="Google" id="ProtNLM"/>
    </source>
</evidence>
<feature type="chain" id="PRO_5039474557" description="Secreted protein" evidence="1">
    <location>
        <begin position="23"/>
        <end position="68"/>
    </location>
</feature>
<sequence length="68" mass="7192">MRCRVVVALTAVLLGVTSPGQPAQSATEGTPTDAMRTGACTGEVELVIRVAVEDDARDEKNNHYDAHP</sequence>
<keyword evidence="1" id="KW-0732">Signal</keyword>
<evidence type="ECO:0000313" key="2">
    <source>
        <dbReference type="EMBL" id="MBB4910675.1"/>
    </source>
</evidence>
<gene>
    <name evidence="2" type="ORF">FHR82_006934</name>
</gene>
<dbReference type="RefSeq" id="WP_184814734.1">
    <property type="nucleotide sequence ID" value="NZ_JACHJQ010000008.1"/>
</dbReference>
<reference evidence="2 3" key="1">
    <citation type="submission" date="2020-08" db="EMBL/GenBank/DDBJ databases">
        <title>Genomic Encyclopedia of Type Strains, Phase III (KMG-III): the genomes of soil and plant-associated and newly described type strains.</title>
        <authorList>
            <person name="Whitman W."/>
        </authorList>
    </citation>
    <scope>NUCLEOTIDE SEQUENCE [LARGE SCALE GENOMIC DNA]</scope>
    <source>
        <strain evidence="2 3">CECT 8960</strain>
    </source>
</reference>
<dbReference type="EMBL" id="JACHJQ010000008">
    <property type="protein sequence ID" value="MBB4910675.1"/>
    <property type="molecule type" value="Genomic_DNA"/>
</dbReference>
<dbReference type="Proteomes" id="UP000520767">
    <property type="component" value="Unassembled WGS sequence"/>
</dbReference>
<comment type="caution">
    <text evidence="2">The sequence shown here is derived from an EMBL/GenBank/DDBJ whole genome shotgun (WGS) entry which is preliminary data.</text>
</comment>
<accession>A0A7W7QBU6</accession>
<name>A0A7W7QBU6_9PSEU</name>
<proteinExistence type="predicted"/>
<keyword evidence="3" id="KW-1185">Reference proteome</keyword>
<protein>
    <recommendedName>
        <fullName evidence="4">Secreted protein</fullName>
    </recommendedName>
</protein>